<gene>
    <name evidence="1" type="ORF">AB835_04750</name>
</gene>
<dbReference type="Proteomes" id="UP000242502">
    <property type="component" value="Unassembled WGS sequence"/>
</dbReference>
<dbReference type="AlphaFoldDB" id="A0A1D2QRJ2"/>
<dbReference type="CDD" id="cd11523">
    <property type="entry name" value="NTP-PPase"/>
    <property type="match status" value="1"/>
</dbReference>
<evidence type="ECO:0000313" key="1">
    <source>
        <dbReference type="EMBL" id="ODS24192.1"/>
    </source>
</evidence>
<comment type="caution">
    <text evidence="1">The sequence shown here is derived from an EMBL/GenBank/DDBJ whole genome shotgun (WGS) entry which is preliminary data.</text>
</comment>
<organism evidence="1 2">
    <name type="scientific">Candidatus Endobugula sertula</name>
    <name type="common">Bugula neritina bacterial symbiont</name>
    <dbReference type="NCBI Taxonomy" id="62101"/>
    <lineage>
        <taxon>Bacteria</taxon>
        <taxon>Pseudomonadati</taxon>
        <taxon>Pseudomonadota</taxon>
        <taxon>Gammaproteobacteria</taxon>
        <taxon>Cellvibrionales</taxon>
        <taxon>Cellvibrionaceae</taxon>
        <taxon>Candidatus Endobugula</taxon>
    </lineage>
</organism>
<sequence>MGYTTDGLSFNALREANTKRLSTSKFKKCEENWTHAHWVQATVGELGELANILKKVDRGDFSIDEARESIAKELADIQTYLDITAMKLDVNLGKATIDKFNEVSERVDSNVYFRPDGEWYLK</sequence>
<proteinExistence type="predicted"/>
<name>A0A1D2QRJ2_9GAMM</name>
<reference evidence="1 2" key="1">
    <citation type="journal article" date="2016" name="Appl. Environ. Microbiol.">
        <title>Lack of Overt Genome Reduction in the Bryostatin-Producing Bryozoan Symbiont "Candidatus Endobugula sertula".</title>
        <authorList>
            <person name="Miller I.J."/>
            <person name="Vanee N."/>
            <person name="Fong S.S."/>
            <person name="Lim-Fong G.E."/>
            <person name="Kwan J.C."/>
        </authorList>
    </citation>
    <scope>NUCLEOTIDE SEQUENCE [LARGE SCALE GENOMIC DNA]</scope>
    <source>
        <strain evidence="1">AB1-4</strain>
    </source>
</reference>
<evidence type="ECO:0008006" key="3">
    <source>
        <dbReference type="Google" id="ProtNLM"/>
    </source>
</evidence>
<accession>A0A1D2QRJ2</accession>
<dbReference type="EMBL" id="MDLC01000012">
    <property type="protein sequence ID" value="ODS24192.1"/>
    <property type="molecule type" value="Genomic_DNA"/>
</dbReference>
<dbReference type="Gene3D" id="1.10.287.1080">
    <property type="entry name" value="MazG-like"/>
    <property type="match status" value="1"/>
</dbReference>
<dbReference type="SUPFAM" id="SSF101386">
    <property type="entry name" value="all-alpha NTP pyrophosphatases"/>
    <property type="match status" value="1"/>
</dbReference>
<protein>
    <recommendedName>
        <fullName evidence="3">NTP pyrophosphohydrolase MazG putative catalytic core domain-containing protein</fullName>
    </recommendedName>
</protein>
<dbReference type="STRING" id="62101.AB835_04750"/>
<evidence type="ECO:0000313" key="2">
    <source>
        <dbReference type="Proteomes" id="UP000242502"/>
    </source>
</evidence>